<protein>
    <recommendedName>
        <fullName evidence="1">Heterokaryon incompatibility domain-containing protein</fullName>
    </recommendedName>
</protein>
<feature type="non-terminal residue" evidence="2">
    <location>
        <position position="1"/>
    </location>
</feature>
<evidence type="ECO:0000259" key="1">
    <source>
        <dbReference type="Pfam" id="PF06985"/>
    </source>
</evidence>
<reference evidence="2 3" key="1">
    <citation type="journal article" date="2011" name="Genome Biol.">
        <title>Comparative genome sequence analysis underscores mycoparasitism as the ancestral life style of Trichoderma.</title>
        <authorList>
            <person name="Kubicek C.P."/>
            <person name="Herrera-Estrella A."/>
            <person name="Seidl-Seiboth V."/>
            <person name="Martinez D.A."/>
            <person name="Druzhinina I.S."/>
            <person name="Thon M."/>
            <person name="Zeilinger S."/>
            <person name="Casas-Flores S."/>
            <person name="Horwitz B.A."/>
            <person name="Mukherjee P.K."/>
            <person name="Mukherjee M."/>
            <person name="Kredics L."/>
            <person name="Alcaraz L.D."/>
            <person name="Aerts A."/>
            <person name="Antal Z."/>
            <person name="Atanasova L."/>
            <person name="Cervantes-Badillo M.G."/>
            <person name="Challacombe J."/>
            <person name="Chertkov O."/>
            <person name="McCluskey K."/>
            <person name="Coulpier F."/>
            <person name="Deshpande N."/>
            <person name="von Doehren H."/>
            <person name="Ebbole D.J."/>
            <person name="Esquivel-Naranjo E.U."/>
            <person name="Fekete E."/>
            <person name="Flipphi M."/>
            <person name="Glaser F."/>
            <person name="Gomez-Rodriguez E.Y."/>
            <person name="Gruber S."/>
            <person name="Han C."/>
            <person name="Henrissat B."/>
            <person name="Hermosa R."/>
            <person name="Hernandez-Onate M."/>
            <person name="Karaffa L."/>
            <person name="Kosti I."/>
            <person name="Le Crom S."/>
            <person name="Lindquist E."/>
            <person name="Lucas S."/>
            <person name="Luebeck M."/>
            <person name="Luebeck P.S."/>
            <person name="Margeot A."/>
            <person name="Metz B."/>
            <person name="Misra M."/>
            <person name="Nevalainen H."/>
            <person name="Omann M."/>
            <person name="Packer N."/>
            <person name="Perrone G."/>
            <person name="Uresti-Rivera E.E."/>
            <person name="Salamov A."/>
            <person name="Schmoll M."/>
            <person name="Seiboth B."/>
            <person name="Shapiro H."/>
            <person name="Sukno S."/>
            <person name="Tamayo-Ramos J.A."/>
            <person name="Tisch D."/>
            <person name="Wiest A."/>
            <person name="Wilkinson H.H."/>
            <person name="Zhang M."/>
            <person name="Coutinho P.M."/>
            <person name="Kenerley C.M."/>
            <person name="Monte E."/>
            <person name="Baker S.E."/>
            <person name="Grigoriev I.V."/>
        </authorList>
    </citation>
    <scope>NUCLEOTIDE SEQUENCE [LARGE SCALE GENOMIC DNA]</scope>
    <source>
        <strain evidence="3">ATCC 20476 / IMI 206040</strain>
    </source>
</reference>
<sequence length="65" mass="7760">VDGKEFLVTSHLHEILVYLRHPYDQYTIRIDAVCINQQYMEEKTHQVRYMKDIYSGAESTLIWLG</sequence>
<dbReference type="Pfam" id="PF06985">
    <property type="entry name" value="HET"/>
    <property type="match status" value="1"/>
</dbReference>
<dbReference type="PANTHER" id="PTHR24148">
    <property type="entry name" value="ANKYRIN REPEAT DOMAIN-CONTAINING PROTEIN 39 HOMOLOG-RELATED"/>
    <property type="match status" value="1"/>
</dbReference>
<dbReference type="EMBL" id="ABDG02000028">
    <property type="protein sequence ID" value="EHK40499.1"/>
    <property type="molecule type" value="Genomic_DNA"/>
</dbReference>
<evidence type="ECO:0000313" key="2">
    <source>
        <dbReference type="EMBL" id="EHK40499.1"/>
    </source>
</evidence>
<name>G9PA29_HYPAI</name>
<proteinExistence type="predicted"/>
<dbReference type="Proteomes" id="UP000005426">
    <property type="component" value="Unassembled WGS sequence"/>
</dbReference>
<comment type="caution">
    <text evidence="2">The sequence shown here is derived from an EMBL/GenBank/DDBJ whole genome shotgun (WGS) entry which is preliminary data.</text>
</comment>
<dbReference type="AlphaFoldDB" id="G9PA29"/>
<dbReference type="OMA" id="YMEEKTH"/>
<gene>
    <name evidence="2" type="ORF">TRIATDRAFT_181002</name>
</gene>
<feature type="domain" description="Heterokaryon incompatibility" evidence="1">
    <location>
        <begin position="3"/>
        <end position="65"/>
    </location>
</feature>
<feature type="non-terminal residue" evidence="2">
    <location>
        <position position="65"/>
    </location>
</feature>
<keyword evidence="3" id="KW-1185">Reference proteome</keyword>
<accession>G9PA29</accession>
<organism evidence="2 3">
    <name type="scientific">Hypocrea atroviridis (strain ATCC 20476 / IMI 206040)</name>
    <name type="common">Trichoderma atroviride</name>
    <dbReference type="NCBI Taxonomy" id="452589"/>
    <lineage>
        <taxon>Eukaryota</taxon>
        <taxon>Fungi</taxon>
        <taxon>Dikarya</taxon>
        <taxon>Ascomycota</taxon>
        <taxon>Pezizomycotina</taxon>
        <taxon>Sordariomycetes</taxon>
        <taxon>Hypocreomycetidae</taxon>
        <taxon>Hypocreales</taxon>
        <taxon>Hypocreaceae</taxon>
        <taxon>Trichoderma</taxon>
    </lineage>
</organism>
<dbReference type="HOGENOM" id="CLU_004184_6_3_1"/>
<dbReference type="InterPro" id="IPR052895">
    <property type="entry name" value="HetReg/Transcr_Mod"/>
</dbReference>
<dbReference type="InterPro" id="IPR010730">
    <property type="entry name" value="HET"/>
</dbReference>
<dbReference type="OrthoDB" id="4899362at2759"/>
<dbReference type="PANTHER" id="PTHR24148:SF64">
    <property type="entry name" value="HETEROKARYON INCOMPATIBILITY DOMAIN-CONTAINING PROTEIN"/>
    <property type="match status" value="1"/>
</dbReference>
<dbReference type="STRING" id="452589.G9PA29"/>
<evidence type="ECO:0000313" key="3">
    <source>
        <dbReference type="Proteomes" id="UP000005426"/>
    </source>
</evidence>